<sequence>MPPQHRGGTASHPLEPRAPWTSGNFTHRPASTLTAMVSSIPGAWPAYAECAVSTTEAITPPRQQPRPRWTSHLIPGPFPPNRLRIPRPLTVSPSLSSVSVDPSSTLNSDIENSRPFVIEVQRQAQVTAKARLCDLIDPPPNKSWGSGPTPGRVISIPNAPELATIKTHPRPPRRDPRTARAHMTAHIHSRAWIAC</sequence>
<dbReference type="AlphaFoldDB" id="A0A1J7I9W5"/>
<evidence type="ECO:0000313" key="3">
    <source>
        <dbReference type="Proteomes" id="UP000182658"/>
    </source>
</evidence>
<dbReference type="InParanoid" id="A0A1J7I9W5"/>
<protein>
    <submittedName>
        <fullName evidence="2">Uncharacterized protein</fullName>
    </submittedName>
</protein>
<name>A0A1J7I9W5_9PEZI</name>
<accession>A0A1J7I9W5</accession>
<gene>
    <name evidence="2" type="ORF">CONLIGDRAFT_108256</name>
</gene>
<reference evidence="2 3" key="1">
    <citation type="submission" date="2016-10" db="EMBL/GenBank/DDBJ databases">
        <title>Draft genome sequence of Coniochaeta ligniaria NRRL30616, a lignocellulolytic fungus for bioabatement of inhibitors in plant biomass hydrolysates.</title>
        <authorList>
            <consortium name="DOE Joint Genome Institute"/>
            <person name="Jimenez D.J."/>
            <person name="Hector R.E."/>
            <person name="Riley R."/>
            <person name="Sun H."/>
            <person name="Grigoriev I.V."/>
            <person name="Van Elsas J.D."/>
            <person name="Nichols N.N."/>
        </authorList>
    </citation>
    <scope>NUCLEOTIDE SEQUENCE [LARGE SCALE GENOMIC DNA]</scope>
    <source>
        <strain evidence="2 3">NRRL 30616</strain>
    </source>
</reference>
<dbReference type="EMBL" id="KV875104">
    <property type="protein sequence ID" value="OIW24245.1"/>
    <property type="molecule type" value="Genomic_DNA"/>
</dbReference>
<organism evidence="2 3">
    <name type="scientific">Coniochaeta ligniaria NRRL 30616</name>
    <dbReference type="NCBI Taxonomy" id="1408157"/>
    <lineage>
        <taxon>Eukaryota</taxon>
        <taxon>Fungi</taxon>
        <taxon>Dikarya</taxon>
        <taxon>Ascomycota</taxon>
        <taxon>Pezizomycotina</taxon>
        <taxon>Sordariomycetes</taxon>
        <taxon>Sordariomycetidae</taxon>
        <taxon>Coniochaetales</taxon>
        <taxon>Coniochaetaceae</taxon>
        <taxon>Coniochaeta</taxon>
    </lineage>
</organism>
<feature type="region of interest" description="Disordered" evidence="1">
    <location>
        <begin position="1"/>
        <end position="26"/>
    </location>
</feature>
<dbReference type="Proteomes" id="UP000182658">
    <property type="component" value="Unassembled WGS sequence"/>
</dbReference>
<evidence type="ECO:0000256" key="1">
    <source>
        <dbReference type="SAM" id="MobiDB-lite"/>
    </source>
</evidence>
<proteinExistence type="predicted"/>
<evidence type="ECO:0000313" key="2">
    <source>
        <dbReference type="EMBL" id="OIW24245.1"/>
    </source>
</evidence>
<keyword evidence="3" id="KW-1185">Reference proteome</keyword>